<proteinExistence type="inferred from homology"/>
<comment type="similarity">
    <text evidence="2 5">Belongs to the cyclophilin-type PPIase family.</text>
</comment>
<reference evidence="7" key="1">
    <citation type="journal article" date="2019" name="Plant J.">
        <title>Chlorella vulgaris genome assembly and annotation reveals the molecular basis for metabolic acclimation to high light conditions.</title>
        <authorList>
            <person name="Cecchin M."/>
            <person name="Marcolungo L."/>
            <person name="Rossato M."/>
            <person name="Girolomoni L."/>
            <person name="Cosentino E."/>
            <person name="Cuine S."/>
            <person name="Li-Beisson Y."/>
            <person name="Delledonne M."/>
            <person name="Ballottari M."/>
        </authorList>
    </citation>
    <scope>NUCLEOTIDE SEQUENCE</scope>
    <source>
        <strain evidence="7">211/11P</strain>
    </source>
</reference>
<dbReference type="InterPro" id="IPR002130">
    <property type="entry name" value="Cyclophilin-type_PPIase_dom"/>
</dbReference>
<evidence type="ECO:0000256" key="2">
    <source>
        <dbReference type="ARBA" id="ARBA00007365"/>
    </source>
</evidence>
<reference evidence="7" key="2">
    <citation type="submission" date="2020-11" db="EMBL/GenBank/DDBJ databases">
        <authorList>
            <person name="Cecchin M."/>
            <person name="Marcolungo L."/>
            <person name="Rossato M."/>
            <person name="Girolomoni L."/>
            <person name="Cosentino E."/>
            <person name="Cuine S."/>
            <person name="Li-Beisson Y."/>
            <person name="Delledonne M."/>
            <person name="Ballottari M."/>
        </authorList>
    </citation>
    <scope>NUCLEOTIDE SEQUENCE</scope>
    <source>
        <strain evidence="7">211/11P</strain>
        <tissue evidence="7">Whole cell</tissue>
    </source>
</reference>
<evidence type="ECO:0000259" key="6">
    <source>
        <dbReference type="PROSITE" id="PS50072"/>
    </source>
</evidence>
<dbReference type="EMBL" id="SIDB01000001">
    <property type="protein sequence ID" value="KAI3438240.1"/>
    <property type="molecule type" value="Genomic_DNA"/>
</dbReference>
<dbReference type="GO" id="GO:0003755">
    <property type="term" value="F:peptidyl-prolyl cis-trans isomerase activity"/>
    <property type="evidence" value="ECO:0007669"/>
    <property type="project" value="UniProtKB-UniRule"/>
</dbReference>
<organism evidence="7 8">
    <name type="scientific">Chlorella vulgaris</name>
    <name type="common">Green alga</name>
    <dbReference type="NCBI Taxonomy" id="3077"/>
    <lineage>
        <taxon>Eukaryota</taxon>
        <taxon>Viridiplantae</taxon>
        <taxon>Chlorophyta</taxon>
        <taxon>core chlorophytes</taxon>
        <taxon>Trebouxiophyceae</taxon>
        <taxon>Chlorellales</taxon>
        <taxon>Chlorellaceae</taxon>
        <taxon>Chlorella clade</taxon>
        <taxon>Chlorella</taxon>
    </lineage>
</organism>
<comment type="catalytic activity">
    <reaction evidence="1 5">
        <text>[protein]-peptidylproline (omega=180) = [protein]-peptidylproline (omega=0)</text>
        <dbReference type="Rhea" id="RHEA:16237"/>
        <dbReference type="Rhea" id="RHEA-COMP:10747"/>
        <dbReference type="Rhea" id="RHEA-COMP:10748"/>
        <dbReference type="ChEBI" id="CHEBI:83833"/>
        <dbReference type="ChEBI" id="CHEBI:83834"/>
        <dbReference type="EC" id="5.2.1.8"/>
    </reaction>
</comment>
<dbReference type="InterPro" id="IPR020892">
    <property type="entry name" value="Cyclophilin-type_PPIase_CS"/>
</dbReference>
<dbReference type="InterPro" id="IPR029000">
    <property type="entry name" value="Cyclophilin-like_dom_sf"/>
</dbReference>
<dbReference type="PROSITE" id="PS00170">
    <property type="entry name" value="CSA_PPIASE_1"/>
    <property type="match status" value="1"/>
</dbReference>
<protein>
    <recommendedName>
        <fullName evidence="5">Peptidyl-prolyl cis-trans isomerase</fullName>
        <shortName evidence="5">PPIase</shortName>
        <ecNumber evidence="5">5.2.1.8</ecNumber>
    </recommendedName>
</protein>
<keyword evidence="4 5" id="KW-0413">Isomerase</keyword>
<dbReference type="GO" id="GO:0016018">
    <property type="term" value="F:cyclosporin A binding"/>
    <property type="evidence" value="ECO:0007669"/>
    <property type="project" value="TreeGrafter"/>
</dbReference>
<comment type="function">
    <text evidence="5">PPIases accelerate the folding of proteins. It catalyzes the cis-trans isomerization of proline imidic peptide bonds in oligopeptides.</text>
</comment>
<sequence length="247" mass="26323">MATMKASLCSSSLRAAPTPFTSIKPRRALAMRCTKPRCNAPSAEPTAVTASGATKRQLLSMGAAALALGVSQQALAADEPVVTNKVFMDILVDGKPELSGRIVFGLYGNDVPKTAENFRVLATGEKGVGYKNNIFHRIIDGFVLQGGDFERQNGTGGYSIYGRKFEDESFAIPHAPGVLSMANAGRNTNGSQFFITTADTPWLNGKHVVFGRVLEGMDLVKRLEKVPVNRAGKPYNTVGIANCGELA</sequence>
<gene>
    <name evidence="7" type="ORF">D9Q98_000677</name>
</gene>
<keyword evidence="3 5" id="KW-0697">Rotamase</keyword>
<dbReference type="GO" id="GO:0005737">
    <property type="term" value="C:cytoplasm"/>
    <property type="evidence" value="ECO:0007669"/>
    <property type="project" value="TreeGrafter"/>
</dbReference>
<evidence type="ECO:0000313" key="8">
    <source>
        <dbReference type="Proteomes" id="UP001055712"/>
    </source>
</evidence>
<dbReference type="PANTHER" id="PTHR11071:SF420">
    <property type="entry name" value="PEPTIDYL-PROLYL CIS-TRANS ISOMERASE CYP20-3, CHLOROPLASTIC"/>
    <property type="match status" value="1"/>
</dbReference>
<evidence type="ECO:0000313" key="7">
    <source>
        <dbReference type="EMBL" id="KAI3438240.1"/>
    </source>
</evidence>
<evidence type="ECO:0000256" key="5">
    <source>
        <dbReference type="RuleBase" id="RU363019"/>
    </source>
</evidence>
<dbReference type="Gene3D" id="2.40.100.10">
    <property type="entry name" value="Cyclophilin-like"/>
    <property type="match status" value="1"/>
</dbReference>
<dbReference type="GO" id="GO:0006457">
    <property type="term" value="P:protein folding"/>
    <property type="evidence" value="ECO:0007669"/>
    <property type="project" value="InterPro"/>
</dbReference>
<accession>A0A9D4TYV6</accession>
<dbReference type="Pfam" id="PF00160">
    <property type="entry name" value="Pro_isomerase"/>
    <property type="match status" value="1"/>
</dbReference>
<keyword evidence="8" id="KW-1185">Reference proteome</keyword>
<dbReference type="PRINTS" id="PR00153">
    <property type="entry name" value="CSAPPISMRASE"/>
</dbReference>
<dbReference type="PROSITE" id="PS50072">
    <property type="entry name" value="CSA_PPIASE_2"/>
    <property type="match status" value="1"/>
</dbReference>
<dbReference type="SUPFAM" id="SSF50891">
    <property type="entry name" value="Cyclophilin-like"/>
    <property type="match status" value="1"/>
</dbReference>
<evidence type="ECO:0000256" key="1">
    <source>
        <dbReference type="ARBA" id="ARBA00000971"/>
    </source>
</evidence>
<comment type="caution">
    <text evidence="7">The sequence shown here is derived from an EMBL/GenBank/DDBJ whole genome shotgun (WGS) entry which is preliminary data.</text>
</comment>
<dbReference type="PANTHER" id="PTHR11071">
    <property type="entry name" value="PEPTIDYL-PROLYL CIS-TRANS ISOMERASE"/>
    <property type="match status" value="1"/>
</dbReference>
<dbReference type="AlphaFoldDB" id="A0A9D4TYV6"/>
<dbReference type="EC" id="5.2.1.8" evidence="5"/>
<feature type="domain" description="PPIase cyclophilin-type" evidence="6">
    <location>
        <begin position="87"/>
        <end position="245"/>
    </location>
</feature>
<evidence type="ECO:0000256" key="3">
    <source>
        <dbReference type="ARBA" id="ARBA00023110"/>
    </source>
</evidence>
<dbReference type="FunFam" id="2.40.100.10:FF:000001">
    <property type="entry name" value="Peptidyl-prolyl cis-trans isomerase"/>
    <property type="match status" value="1"/>
</dbReference>
<name>A0A9D4TYV6_CHLVU</name>
<dbReference type="Proteomes" id="UP001055712">
    <property type="component" value="Unassembled WGS sequence"/>
</dbReference>
<dbReference type="OrthoDB" id="193499at2759"/>
<evidence type="ECO:0000256" key="4">
    <source>
        <dbReference type="ARBA" id="ARBA00023235"/>
    </source>
</evidence>